<evidence type="ECO:0000259" key="4">
    <source>
        <dbReference type="PROSITE" id="PS50902"/>
    </source>
</evidence>
<dbReference type="RefSeq" id="WP_122226097.1">
    <property type="nucleotide sequence ID" value="NZ_RDQO01000001.1"/>
</dbReference>
<dbReference type="SUPFAM" id="SSF52218">
    <property type="entry name" value="Flavoproteins"/>
    <property type="match status" value="1"/>
</dbReference>
<gene>
    <name evidence="5" type="ORF">D8I35_02280</name>
</gene>
<dbReference type="InterPro" id="IPR029039">
    <property type="entry name" value="Flavoprotein-like_sf"/>
</dbReference>
<keyword evidence="3" id="KW-0813">Transport</keyword>
<dbReference type="PRINTS" id="PR00369">
    <property type="entry name" value="FLAVODOXIN"/>
</dbReference>
<comment type="caution">
    <text evidence="5">The sequence shown here is derived from an EMBL/GenBank/DDBJ whole genome shotgun (WGS) entry which is preliminary data.</text>
</comment>
<dbReference type="Gene3D" id="3.40.50.360">
    <property type="match status" value="1"/>
</dbReference>
<dbReference type="GO" id="GO:0016491">
    <property type="term" value="F:oxidoreductase activity"/>
    <property type="evidence" value="ECO:0007669"/>
    <property type="project" value="TreeGrafter"/>
</dbReference>
<proteinExistence type="predicted"/>
<accession>A0A3M6QY90</accession>
<evidence type="ECO:0000256" key="1">
    <source>
        <dbReference type="ARBA" id="ARBA00022630"/>
    </source>
</evidence>
<dbReference type="PROSITE" id="PS50902">
    <property type="entry name" value="FLAVODOXIN_LIKE"/>
    <property type="match status" value="1"/>
</dbReference>
<dbReference type="GO" id="GO:0010181">
    <property type="term" value="F:FMN binding"/>
    <property type="evidence" value="ECO:0007669"/>
    <property type="project" value="InterPro"/>
</dbReference>
<dbReference type="InterPro" id="IPR008254">
    <property type="entry name" value="Flavodoxin/NO_synth"/>
</dbReference>
<evidence type="ECO:0000313" key="6">
    <source>
        <dbReference type="Proteomes" id="UP000278006"/>
    </source>
</evidence>
<keyword evidence="6" id="KW-1185">Reference proteome</keyword>
<dbReference type="InterPro" id="IPR001094">
    <property type="entry name" value="Flavdoxin-like"/>
</dbReference>
<evidence type="ECO:0000256" key="2">
    <source>
        <dbReference type="ARBA" id="ARBA00022643"/>
    </source>
</evidence>
<dbReference type="PANTHER" id="PTHR19384">
    <property type="entry name" value="NITRIC OXIDE SYNTHASE-RELATED"/>
    <property type="match status" value="1"/>
</dbReference>
<dbReference type="Pfam" id="PF00258">
    <property type="entry name" value="Flavodoxin_1"/>
    <property type="match status" value="1"/>
</dbReference>
<keyword evidence="3" id="KW-0249">Electron transport</keyword>
<evidence type="ECO:0000256" key="3">
    <source>
        <dbReference type="ARBA" id="ARBA00022982"/>
    </source>
</evidence>
<keyword evidence="2" id="KW-0288">FMN</keyword>
<organism evidence="5 6">
    <name type="scientific">Corticibacter populi</name>
    <dbReference type="NCBI Taxonomy" id="1550736"/>
    <lineage>
        <taxon>Bacteria</taxon>
        <taxon>Pseudomonadati</taxon>
        <taxon>Pseudomonadota</taxon>
        <taxon>Betaproteobacteria</taxon>
        <taxon>Burkholderiales</taxon>
        <taxon>Comamonadaceae</taxon>
        <taxon>Corticibacter</taxon>
    </lineage>
</organism>
<dbReference type="AlphaFoldDB" id="A0A3M6QY90"/>
<reference evidence="5 6" key="1">
    <citation type="submission" date="2018-10" db="EMBL/GenBank/DDBJ databases">
        <title>Draft genome of Cortibacter populi DSM10536.</title>
        <authorList>
            <person name="Bernier A.-M."/>
            <person name="Bernard K."/>
        </authorList>
    </citation>
    <scope>NUCLEOTIDE SEQUENCE [LARGE SCALE GENOMIC DNA]</scope>
    <source>
        <strain evidence="5 6">DSM 105136</strain>
    </source>
</reference>
<protein>
    <submittedName>
        <fullName evidence="5">Nitric oxide synthase</fullName>
    </submittedName>
</protein>
<sequence length="159" mass="16560">MKLKIIVGSASDTALYVAKAIAQALAGAMDAVEVLVAGAATTGSVLEVADDEFVLICTSTHGNGEVPENLQPLYFELDANPRYLGLLRYGVIALGDSFYGDTFAAGGHLFDARLQDLGATRLGEIFTIDASEVADPDPVGAAWAQGWLDGFVKPAAGRV</sequence>
<dbReference type="EMBL" id="RDQO01000001">
    <property type="protein sequence ID" value="RMX07974.1"/>
    <property type="molecule type" value="Genomic_DNA"/>
</dbReference>
<evidence type="ECO:0000313" key="5">
    <source>
        <dbReference type="EMBL" id="RMX07974.1"/>
    </source>
</evidence>
<dbReference type="Proteomes" id="UP000278006">
    <property type="component" value="Unassembled WGS sequence"/>
</dbReference>
<dbReference type="OrthoDB" id="9816402at2"/>
<name>A0A3M6QY90_9BURK</name>
<keyword evidence="1" id="KW-0285">Flavoprotein</keyword>
<dbReference type="GO" id="GO:0005829">
    <property type="term" value="C:cytosol"/>
    <property type="evidence" value="ECO:0007669"/>
    <property type="project" value="TreeGrafter"/>
</dbReference>
<dbReference type="GO" id="GO:0050660">
    <property type="term" value="F:flavin adenine dinucleotide binding"/>
    <property type="evidence" value="ECO:0007669"/>
    <property type="project" value="TreeGrafter"/>
</dbReference>
<feature type="domain" description="Flavodoxin-like" evidence="4">
    <location>
        <begin position="3"/>
        <end position="148"/>
    </location>
</feature>